<dbReference type="InterPro" id="IPR025758">
    <property type="entry name" value="Fic/DOC_N"/>
</dbReference>
<gene>
    <name evidence="2" type="ORF">GGR27_003269</name>
</gene>
<dbReference type="Proteomes" id="UP000770785">
    <property type="component" value="Unassembled WGS sequence"/>
</dbReference>
<dbReference type="InterPro" id="IPR003812">
    <property type="entry name" value="Fido"/>
</dbReference>
<dbReference type="PROSITE" id="PS51459">
    <property type="entry name" value="FIDO"/>
    <property type="match status" value="1"/>
</dbReference>
<dbReference type="PANTHER" id="PTHR13504:SF38">
    <property type="entry name" value="FIDO DOMAIN-CONTAINING PROTEIN"/>
    <property type="match status" value="1"/>
</dbReference>
<sequence>MRPFVPTSLPFKNLDYNKFADLTGEANRKVARYDGLLQSIVNPEVLLAPLRTKEAVLSSKIEGTQATLEEVLDFDAKLAGVPRKAADIDEVINYRHALLMGKHQMDRLPLSLNLIRRIHGVLMQGVRGQNAARGEFRRIQNWIGPPGSTQETATHVPPAAPEMLKALYNWEEYLHHQDIDVMVQLAIVHAQFEIIHPFVDGNGRIGRILIPLFLYHKEIIHDPVFYMSDYLESNRSDYYVALKRITQEGDWTNWVRFFLAGIIEQADKTTGQTRNIIDLYGKMKDKVVAETRSQFALPCLDFLFTSPIFTSKSFAEGSGVPTTSVNRMIKTLLISHIIECTIPAAGRAPAKYEFRPLLKIVNR</sequence>
<dbReference type="EMBL" id="JAATJH010000006">
    <property type="protein sequence ID" value="NJC27751.1"/>
    <property type="molecule type" value="Genomic_DNA"/>
</dbReference>
<evidence type="ECO:0000259" key="1">
    <source>
        <dbReference type="PROSITE" id="PS51459"/>
    </source>
</evidence>
<dbReference type="RefSeq" id="WP_168039152.1">
    <property type="nucleotide sequence ID" value="NZ_JAATJH010000006.1"/>
</dbReference>
<dbReference type="PIRSF" id="PIRSF038925">
    <property type="entry name" value="AMP-prot_trans"/>
    <property type="match status" value="1"/>
</dbReference>
<keyword evidence="3" id="KW-1185">Reference proteome</keyword>
<dbReference type="PANTHER" id="PTHR13504">
    <property type="entry name" value="FIDO DOMAIN-CONTAINING PROTEIN DDB_G0283145"/>
    <property type="match status" value="1"/>
</dbReference>
<dbReference type="InterPro" id="IPR026287">
    <property type="entry name" value="SoFic-like"/>
</dbReference>
<organism evidence="2 3">
    <name type="scientific">Neolewinella antarctica</name>
    <dbReference type="NCBI Taxonomy" id="442734"/>
    <lineage>
        <taxon>Bacteria</taxon>
        <taxon>Pseudomonadati</taxon>
        <taxon>Bacteroidota</taxon>
        <taxon>Saprospiria</taxon>
        <taxon>Saprospirales</taxon>
        <taxon>Lewinellaceae</taxon>
        <taxon>Neolewinella</taxon>
    </lineage>
</organism>
<reference evidence="2 3" key="1">
    <citation type="submission" date="2020-03" db="EMBL/GenBank/DDBJ databases">
        <title>Genomic Encyclopedia of Type Strains, Phase IV (KMG-IV): sequencing the most valuable type-strain genomes for metagenomic binning, comparative biology and taxonomic classification.</title>
        <authorList>
            <person name="Goeker M."/>
        </authorList>
    </citation>
    <scope>NUCLEOTIDE SEQUENCE [LARGE SCALE GENOMIC DNA]</scope>
    <source>
        <strain evidence="2 3">DSM 105096</strain>
    </source>
</reference>
<dbReference type="InterPro" id="IPR036597">
    <property type="entry name" value="Fido-like_dom_sf"/>
</dbReference>
<feature type="domain" description="Fido" evidence="1">
    <location>
        <begin position="110"/>
        <end position="260"/>
    </location>
</feature>
<protein>
    <submittedName>
        <fullName evidence="2">Fic family protein</fullName>
    </submittedName>
</protein>
<evidence type="ECO:0000313" key="2">
    <source>
        <dbReference type="EMBL" id="NJC27751.1"/>
    </source>
</evidence>
<dbReference type="Pfam" id="PF02661">
    <property type="entry name" value="Fic"/>
    <property type="match status" value="1"/>
</dbReference>
<name>A0ABX0XET2_9BACT</name>
<proteinExistence type="predicted"/>
<evidence type="ECO:0000313" key="3">
    <source>
        <dbReference type="Proteomes" id="UP000770785"/>
    </source>
</evidence>
<dbReference type="InterPro" id="IPR040198">
    <property type="entry name" value="Fido_containing"/>
</dbReference>
<dbReference type="Pfam" id="PF13784">
    <property type="entry name" value="Fic_N"/>
    <property type="match status" value="1"/>
</dbReference>
<dbReference type="SUPFAM" id="SSF140931">
    <property type="entry name" value="Fic-like"/>
    <property type="match status" value="1"/>
</dbReference>
<dbReference type="Gene3D" id="1.10.3290.10">
    <property type="entry name" value="Fido-like domain"/>
    <property type="match status" value="1"/>
</dbReference>
<accession>A0ABX0XET2</accession>
<comment type="caution">
    <text evidence="2">The sequence shown here is derived from an EMBL/GenBank/DDBJ whole genome shotgun (WGS) entry which is preliminary data.</text>
</comment>